<feature type="region of interest" description="Disordered" evidence="1">
    <location>
        <begin position="1"/>
        <end position="36"/>
    </location>
</feature>
<keyword evidence="3" id="KW-1185">Reference proteome</keyword>
<sequence length="189" mass="20166">MVLLSLPPPLPRYPTCPARASPTAQTTASTTTTTTTTSTTLSLNFTTLSVLLLGTTAGISPAAVVEHNTNANVNAPTVVPDAATSAPPPPAADARGIILTALRRLHDAVMHRCEGIDWGRAWTRFLVQATGVCVVGCVLHLAWWYVEWVWGVVVRERPGGGGGGRRRGLMGVVRRGLEEDGAEREWLLH</sequence>
<dbReference type="EMBL" id="MU854539">
    <property type="protein sequence ID" value="KAK4033293.1"/>
    <property type="molecule type" value="Genomic_DNA"/>
</dbReference>
<evidence type="ECO:0000313" key="3">
    <source>
        <dbReference type="Proteomes" id="UP001303115"/>
    </source>
</evidence>
<dbReference type="AlphaFoldDB" id="A0AAN6PAL2"/>
<dbReference type="InterPro" id="IPR034660">
    <property type="entry name" value="DinB/YfiT-like"/>
</dbReference>
<feature type="compositionally biased region" description="Pro residues" evidence="1">
    <location>
        <begin position="1"/>
        <end position="14"/>
    </location>
</feature>
<proteinExistence type="predicted"/>
<organism evidence="2 3">
    <name type="scientific">Parachaetomium inaequale</name>
    <dbReference type="NCBI Taxonomy" id="2588326"/>
    <lineage>
        <taxon>Eukaryota</taxon>
        <taxon>Fungi</taxon>
        <taxon>Dikarya</taxon>
        <taxon>Ascomycota</taxon>
        <taxon>Pezizomycotina</taxon>
        <taxon>Sordariomycetes</taxon>
        <taxon>Sordariomycetidae</taxon>
        <taxon>Sordariales</taxon>
        <taxon>Chaetomiaceae</taxon>
        <taxon>Parachaetomium</taxon>
    </lineage>
</organism>
<gene>
    <name evidence="2" type="ORF">C8A01DRAFT_40236</name>
</gene>
<dbReference type="Proteomes" id="UP001303115">
    <property type="component" value="Unassembled WGS sequence"/>
</dbReference>
<protein>
    <submittedName>
        <fullName evidence="2">Uncharacterized protein</fullName>
    </submittedName>
</protein>
<accession>A0AAN6PAL2</accession>
<feature type="compositionally biased region" description="Low complexity" evidence="1">
    <location>
        <begin position="26"/>
        <end position="36"/>
    </location>
</feature>
<dbReference type="SUPFAM" id="SSF109854">
    <property type="entry name" value="DinB/YfiT-like putative metalloenzymes"/>
    <property type="match status" value="1"/>
</dbReference>
<reference evidence="3" key="1">
    <citation type="journal article" date="2023" name="Mol. Phylogenet. Evol.">
        <title>Genome-scale phylogeny and comparative genomics of the fungal order Sordariales.</title>
        <authorList>
            <person name="Hensen N."/>
            <person name="Bonometti L."/>
            <person name="Westerberg I."/>
            <person name="Brannstrom I.O."/>
            <person name="Guillou S."/>
            <person name="Cros-Aarteil S."/>
            <person name="Calhoun S."/>
            <person name="Haridas S."/>
            <person name="Kuo A."/>
            <person name="Mondo S."/>
            <person name="Pangilinan J."/>
            <person name="Riley R."/>
            <person name="LaButti K."/>
            <person name="Andreopoulos B."/>
            <person name="Lipzen A."/>
            <person name="Chen C."/>
            <person name="Yan M."/>
            <person name="Daum C."/>
            <person name="Ng V."/>
            <person name="Clum A."/>
            <person name="Steindorff A."/>
            <person name="Ohm R.A."/>
            <person name="Martin F."/>
            <person name="Silar P."/>
            <person name="Natvig D.O."/>
            <person name="Lalanne C."/>
            <person name="Gautier V."/>
            <person name="Ament-Velasquez S.L."/>
            <person name="Kruys A."/>
            <person name="Hutchinson M.I."/>
            <person name="Powell A.J."/>
            <person name="Barry K."/>
            <person name="Miller A.N."/>
            <person name="Grigoriev I.V."/>
            <person name="Debuchy R."/>
            <person name="Gladieux P."/>
            <person name="Hiltunen Thoren M."/>
            <person name="Johannesson H."/>
        </authorList>
    </citation>
    <scope>NUCLEOTIDE SEQUENCE [LARGE SCALE GENOMIC DNA]</scope>
    <source>
        <strain evidence="3">CBS 284.82</strain>
    </source>
</reference>
<comment type="caution">
    <text evidence="2">The sequence shown here is derived from an EMBL/GenBank/DDBJ whole genome shotgun (WGS) entry which is preliminary data.</text>
</comment>
<evidence type="ECO:0000256" key="1">
    <source>
        <dbReference type="SAM" id="MobiDB-lite"/>
    </source>
</evidence>
<evidence type="ECO:0000313" key="2">
    <source>
        <dbReference type="EMBL" id="KAK4033293.1"/>
    </source>
</evidence>
<name>A0AAN6PAL2_9PEZI</name>
<feature type="non-terminal residue" evidence="2">
    <location>
        <position position="189"/>
    </location>
</feature>